<keyword evidence="4" id="KW-1185">Reference proteome</keyword>
<comment type="similarity">
    <text evidence="1">Belongs to the RelE toxin family.</text>
</comment>
<protein>
    <submittedName>
        <fullName evidence="3">Type II toxin-antitoxin system RelE/ParE family toxin</fullName>
    </submittedName>
</protein>
<dbReference type="Pfam" id="PF05016">
    <property type="entry name" value="ParE_toxin"/>
    <property type="match status" value="1"/>
</dbReference>
<proteinExistence type="inferred from homology"/>
<dbReference type="InterPro" id="IPR007712">
    <property type="entry name" value="RelE/ParE_toxin"/>
</dbReference>
<reference evidence="3 4" key="1">
    <citation type="submission" date="2019-08" db="EMBL/GenBank/DDBJ databases">
        <title>Archangium and Cystobacter genomes.</title>
        <authorList>
            <person name="Chen I.-C.K."/>
            <person name="Wielgoss S."/>
        </authorList>
    </citation>
    <scope>NUCLEOTIDE SEQUENCE [LARGE SCALE GENOMIC DNA]</scope>
    <source>
        <strain evidence="3 4">Cbm 6</strain>
    </source>
</reference>
<evidence type="ECO:0000256" key="1">
    <source>
        <dbReference type="ARBA" id="ARBA00006226"/>
    </source>
</evidence>
<evidence type="ECO:0000313" key="3">
    <source>
        <dbReference type="EMBL" id="WNG42888.1"/>
    </source>
</evidence>
<organism evidence="3 4">
    <name type="scientific">Archangium minus</name>
    <dbReference type="NCBI Taxonomy" id="83450"/>
    <lineage>
        <taxon>Bacteria</taxon>
        <taxon>Pseudomonadati</taxon>
        <taxon>Myxococcota</taxon>
        <taxon>Myxococcia</taxon>
        <taxon>Myxococcales</taxon>
        <taxon>Cystobacterineae</taxon>
        <taxon>Archangiaceae</taxon>
        <taxon>Archangium</taxon>
    </lineage>
</organism>
<dbReference type="InterPro" id="IPR051803">
    <property type="entry name" value="TA_system_RelE-like_toxin"/>
</dbReference>
<keyword evidence="2" id="KW-1277">Toxin-antitoxin system</keyword>
<dbReference type="PANTHER" id="PTHR33755">
    <property type="entry name" value="TOXIN PARE1-RELATED"/>
    <property type="match status" value="1"/>
</dbReference>
<evidence type="ECO:0000256" key="2">
    <source>
        <dbReference type="ARBA" id="ARBA00022649"/>
    </source>
</evidence>
<gene>
    <name evidence="3" type="ORF">F0U60_01360</name>
</gene>
<evidence type="ECO:0000313" key="4">
    <source>
        <dbReference type="Proteomes" id="UP001611383"/>
    </source>
</evidence>
<name>A0ABY9WGY6_9BACT</name>
<dbReference type="EMBL" id="CP043494">
    <property type="protein sequence ID" value="WNG42888.1"/>
    <property type="molecule type" value="Genomic_DNA"/>
</dbReference>
<sequence length="106" mass="12353">MSRRARVRWTHRAVEDLRAIGRYIAEDDPRAARQWIERLRQRAHEAASTPKAGRRVPEVDREDIREVLLRSYRIVYRVARDGIEVLTVFEGHRLLPGGAVPEEDKG</sequence>
<dbReference type="Proteomes" id="UP001611383">
    <property type="component" value="Chromosome"/>
</dbReference>
<accession>A0ABY9WGY6</accession>
<dbReference type="RefSeq" id="WP_395813080.1">
    <property type="nucleotide sequence ID" value="NZ_CP043494.1"/>
</dbReference>
<dbReference type="Gene3D" id="3.30.2310.20">
    <property type="entry name" value="RelE-like"/>
    <property type="match status" value="1"/>
</dbReference>
<dbReference type="InterPro" id="IPR035093">
    <property type="entry name" value="RelE/ParE_toxin_dom_sf"/>
</dbReference>